<organism evidence="2 3">
    <name type="scientific">Prochlorococcus marinus (strain SARG / CCMP1375 / SS120)</name>
    <dbReference type="NCBI Taxonomy" id="167539"/>
    <lineage>
        <taxon>Bacteria</taxon>
        <taxon>Bacillati</taxon>
        <taxon>Cyanobacteriota</taxon>
        <taxon>Cyanophyceae</taxon>
        <taxon>Synechococcales</taxon>
        <taxon>Prochlorococcaceae</taxon>
        <taxon>Prochlorococcus</taxon>
    </lineage>
</organism>
<dbReference type="OrthoDB" id="542137at2"/>
<feature type="coiled-coil region" evidence="1">
    <location>
        <begin position="1"/>
        <end position="28"/>
    </location>
</feature>
<dbReference type="eggNOG" id="ENOG5032E43">
    <property type="taxonomic scope" value="Bacteria"/>
</dbReference>
<dbReference type="PATRIC" id="fig|167539.5.peg.960"/>
<accession>Q7VC29</accession>
<dbReference type="KEGG" id="pma:Pro_0913"/>
<dbReference type="Proteomes" id="UP000001420">
    <property type="component" value="Chromosome"/>
</dbReference>
<dbReference type="EMBL" id="AE017126">
    <property type="protein sequence ID" value="AAP99957.1"/>
    <property type="molecule type" value="Genomic_DNA"/>
</dbReference>
<protein>
    <recommendedName>
        <fullName evidence="4">Protein family PM-1</fullName>
    </recommendedName>
</protein>
<evidence type="ECO:0000313" key="2">
    <source>
        <dbReference type="EMBL" id="AAP99957.1"/>
    </source>
</evidence>
<evidence type="ECO:0000313" key="3">
    <source>
        <dbReference type="Proteomes" id="UP000001420"/>
    </source>
</evidence>
<keyword evidence="1" id="KW-0175">Coiled coil</keyword>
<evidence type="ECO:0000256" key="1">
    <source>
        <dbReference type="SAM" id="Coils"/>
    </source>
</evidence>
<reference evidence="2 3" key="1">
    <citation type="journal article" date="2003" name="Proc. Natl. Acad. Sci. U.S.A.">
        <title>Genome sequence of the cyanobacterium Prochlorococcus marinus SS120, a nearly minimal oxyphototrophic genome.</title>
        <authorList>
            <person name="Dufresne A."/>
            <person name="Salanoubat M."/>
            <person name="Partensky F."/>
            <person name="Artiguenave F."/>
            <person name="Axmann I.M."/>
            <person name="Barbe V."/>
            <person name="Duprat S."/>
            <person name="Galperin M.Y."/>
            <person name="Koonin E.V."/>
            <person name="Le Gall F."/>
            <person name="Makarova K.S."/>
            <person name="Ostrowski M."/>
            <person name="Oztas S."/>
            <person name="Robert C."/>
            <person name="Rogozin I.B."/>
            <person name="Scanlan D.J."/>
            <person name="Tandeau de Marsac N."/>
            <person name="Weissenbach J."/>
            <person name="Wincker P."/>
            <person name="Wolf Y.I."/>
            <person name="Hess W.R."/>
        </authorList>
    </citation>
    <scope>NUCLEOTIDE SEQUENCE [LARGE SCALE GENOMIC DNA]</scope>
    <source>
        <strain evidence="3">SARG / CCMP1375 / SS120</strain>
    </source>
</reference>
<sequence length="64" mass="7447">MATAKEKKEEVKAQLKKLRSELRTIHLAVTDELKLPEADNIKELMNQMEEMLLVIDPKSKKNKK</sequence>
<dbReference type="HOGENOM" id="CLU_187670_2_0_3"/>
<dbReference type="STRING" id="167539.Pro_0913"/>
<gene>
    <name evidence="2" type="ordered locus">Pro_0913</name>
</gene>
<dbReference type="AlphaFoldDB" id="Q7VC29"/>
<proteinExistence type="predicted"/>
<dbReference type="RefSeq" id="WP_011125065.1">
    <property type="nucleotide sequence ID" value="NC_005042.1"/>
</dbReference>
<evidence type="ECO:0008006" key="4">
    <source>
        <dbReference type="Google" id="ProtNLM"/>
    </source>
</evidence>
<name>Q7VC29_PROMA</name>
<keyword evidence="3" id="KW-1185">Reference proteome</keyword>
<dbReference type="EnsemblBacteria" id="AAP99957">
    <property type="protein sequence ID" value="AAP99957"/>
    <property type="gene ID" value="Pro_0913"/>
</dbReference>